<dbReference type="GO" id="GO:0003887">
    <property type="term" value="F:DNA-directed DNA polymerase activity"/>
    <property type="evidence" value="ECO:0007669"/>
    <property type="project" value="TreeGrafter"/>
</dbReference>
<evidence type="ECO:0008006" key="4">
    <source>
        <dbReference type="Google" id="ProtNLM"/>
    </source>
</evidence>
<reference evidence="2" key="1">
    <citation type="submission" date="2023-08" db="EMBL/GenBank/DDBJ databases">
        <title>Black Yeasts Isolated from many extreme environments.</title>
        <authorList>
            <person name="Coleine C."/>
            <person name="Stajich J.E."/>
            <person name="Selbmann L."/>
        </authorList>
    </citation>
    <scope>NUCLEOTIDE SEQUENCE</scope>
    <source>
        <strain evidence="2">CCFEE 5810</strain>
    </source>
</reference>
<feature type="compositionally biased region" description="Acidic residues" evidence="1">
    <location>
        <begin position="68"/>
        <end position="91"/>
    </location>
</feature>
<feature type="compositionally biased region" description="Polar residues" evidence="1">
    <location>
        <begin position="15"/>
        <end position="25"/>
    </location>
</feature>
<dbReference type="AlphaFoldDB" id="A0AAN7W8J8"/>
<dbReference type="Pfam" id="PF04081">
    <property type="entry name" value="DNA_pol_delta_4"/>
    <property type="match status" value="1"/>
</dbReference>
<dbReference type="PANTHER" id="PTHR14303:SF0">
    <property type="entry name" value="DNA POLYMERASE DELTA SUBUNIT 4"/>
    <property type="match status" value="1"/>
</dbReference>
<protein>
    <recommendedName>
        <fullName evidence="4">DNA polymerase delta subunit 4</fullName>
    </recommendedName>
</protein>
<gene>
    <name evidence="2" type="ORF">LTR97_007809</name>
</gene>
<proteinExistence type="predicted"/>
<dbReference type="GO" id="GO:0006261">
    <property type="term" value="P:DNA-templated DNA replication"/>
    <property type="evidence" value="ECO:0007669"/>
    <property type="project" value="TreeGrafter"/>
</dbReference>
<dbReference type="InterPro" id="IPR007218">
    <property type="entry name" value="DNA_pol_delta_4"/>
</dbReference>
<feature type="compositionally biased region" description="Basic and acidic residues" evidence="1">
    <location>
        <begin position="58"/>
        <end position="67"/>
    </location>
</feature>
<dbReference type="Proteomes" id="UP001310594">
    <property type="component" value="Unassembled WGS sequence"/>
</dbReference>
<dbReference type="GO" id="GO:0043625">
    <property type="term" value="C:delta DNA polymerase complex"/>
    <property type="evidence" value="ECO:0007669"/>
    <property type="project" value="TreeGrafter"/>
</dbReference>
<sequence>MPPKRKSTGPRAVPTRQSSNSQATLSFHGKQNKVTKAGVTPASTKAGKKDAALLQDVARAEGAKTETIDLEPDEPTTAEAAIEEQAEEEAQTLEKPVNRSADQILGGRAPESDAGSAGGKGAGWVADEQAEARKISDTQIKRYWRQKEEERLAPRVHQEGITVFEKVLREWDMSGQYGPCIGIARLKRWKRANLLGLKPPIEVLAVILKEMEAGNTKSQRAHVDELMSSKFGIET</sequence>
<comment type="caution">
    <text evidence="2">The sequence shown here is derived from an EMBL/GenBank/DDBJ whole genome shotgun (WGS) entry which is preliminary data.</text>
</comment>
<organism evidence="2 3">
    <name type="scientific">Elasticomyces elasticus</name>
    <dbReference type="NCBI Taxonomy" id="574655"/>
    <lineage>
        <taxon>Eukaryota</taxon>
        <taxon>Fungi</taxon>
        <taxon>Dikarya</taxon>
        <taxon>Ascomycota</taxon>
        <taxon>Pezizomycotina</taxon>
        <taxon>Dothideomycetes</taxon>
        <taxon>Dothideomycetidae</taxon>
        <taxon>Mycosphaerellales</taxon>
        <taxon>Teratosphaeriaceae</taxon>
        <taxon>Elasticomyces</taxon>
    </lineage>
</organism>
<name>A0AAN7W8J8_9PEZI</name>
<dbReference type="EMBL" id="JAVRQU010000012">
    <property type="protein sequence ID" value="KAK5696506.1"/>
    <property type="molecule type" value="Genomic_DNA"/>
</dbReference>
<feature type="region of interest" description="Disordered" evidence="1">
    <location>
        <begin position="1"/>
        <end position="122"/>
    </location>
</feature>
<dbReference type="GO" id="GO:0000731">
    <property type="term" value="P:DNA synthesis involved in DNA repair"/>
    <property type="evidence" value="ECO:0007669"/>
    <property type="project" value="InterPro"/>
</dbReference>
<accession>A0AAN7W8J8</accession>
<evidence type="ECO:0000313" key="3">
    <source>
        <dbReference type="Proteomes" id="UP001310594"/>
    </source>
</evidence>
<evidence type="ECO:0000256" key="1">
    <source>
        <dbReference type="SAM" id="MobiDB-lite"/>
    </source>
</evidence>
<evidence type="ECO:0000313" key="2">
    <source>
        <dbReference type="EMBL" id="KAK5696506.1"/>
    </source>
</evidence>
<dbReference type="PANTHER" id="PTHR14303">
    <property type="entry name" value="DNA POLYMERASE DELTA SUBUNIT 4"/>
    <property type="match status" value="1"/>
</dbReference>